<dbReference type="RefSeq" id="WP_126912624.1">
    <property type="nucleotide sequence ID" value="NZ_CP034587.1"/>
</dbReference>
<organism evidence="3 4">
    <name type="scientific">Streptomyces luteoverticillatus</name>
    <name type="common">Streptoverticillium luteoverticillatus</name>
    <dbReference type="NCBI Taxonomy" id="66425"/>
    <lineage>
        <taxon>Bacteria</taxon>
        <taxon>Bacillati</taxon>
        <taxon>Actinomycetota</taxon>
        <taxon>Actinomycetes</taxon>
        <taxon>Kitasatosporales</taxon>
        <taxon>Streptomycetaceae</taxon>
        <taxon>Streptomyces</taxon>
    </lineage>
</organism>
<evidence type="ECO:0000313" key="3">
    <source>
        <dbReference type="EMBL" id="AZQ70059.1"/>
    </source>
</evidence>
<name>A0A3S9PCD2_STRLT</name>
<evidence type="ECO:0000256" key="1">
    <source>
        <dbReference type="ARBA" id="ARBA00022723"/>
    </source>
</evidence>
<dbReference type="Pfam" id="PF07883">
    <property type="entry name" value="Cupin_2"/>
    <property type="match status" value="1"/>
</dbReference>
<reference evidence="3 4" key="1">
    <citation type="submission" date="2018-12" db="EMBL/GenBank/DDBJ databases">
        <title>The whole draft genome of Streptomyce luteoverticillatus CGMCC 15060.</title>
        <authorList>
            <person name="Feng Z."/>
            <person name="Chen G."/>
            <person name="Zhang J."/>
            <person name="Zhu H."/>
            <person name="Yu X."/>
            <person name="Zhang W."/>
            <person name="Zhang X."/>
        </authorList>
    </citation>
    <scope>NUCLEOTIDE SEQUENCE [LARGE SCALE GENOMIC DNA]</scope>
    <source>
        <strain evidence="3 4">CGMCC 15060</strain>
    </source>
</reference>
<sequence length="116" mass="12723">MLIRKTGEDQLVDAYGIRFQQIYPNGGEELAPWGVGRAVVEPGGATEPHHHEDHEMFVFLSGHGVLTVDGEECEVGPEVTALLPAGSLHHVRNASDTERLVFLSVYWPTDHGPIDL</sequence>
<evidence type="ECO:0000313" key="4">
    <source>
        <dbReference type="Proteomes" id="UP000267900"/>
    </source>
</evidence>
<keyword evidence="4" id="KW-1185">Reference proteome</keyword>
<dbReference type="PANTHER" id="PTHR35848:SF6">
    <property type="entry name" value="CUPIN TYPE-2 DOMAIN-CONTAINING PROTEIN"/>
    <property type="match status" value="1"/>
</dbReference>
<dbReference type="AlphaFoldDB" id="A0A3S9PCD2"/>
<evidence type="ECO:0000259" key="2">
    <source>
        <dbReference type="Pfam" id="PF07883"/>
    </source>
</evidence>
<dbReference type="InterPro" id="IPR013096">
    <property type="entry name" value="Cupin_2"/>
</dbReference>
<dbReference type="GO" id="GO:0046872">
    <property type="term" value="F:metal ion binding"/>
    <property type="evidence" value="ECO:0007669"/>
    <property type="project" value="UniProtKB-KW"/>
</dbReference>
<dbReference type="InterPro" id="IPR011051">
    <property type="entry name" value="RmlC_Cupin_sf"/>
</dbReference>
<dbReference type="Gene3D" id="2.60.120.10">
    <property type="entry name" value="Jelly Rolls"/>
    <property type="match status" value="1"/>
</dbReference>
<feature type="domain" description="Cupin type-2" evidence="2">
    <location>
        <begin position="38"/>
        <end position="106"/>
    </location>
</feature>
<dbReference type="SUPFAM" id="SSF51182">
    <property type="entry name" value="RmlC-like cupins"/>
    <property type="match status" value="1"/>
</dbReference>
<dbReference type="InterPro" id="IPR051610">
    <property type="entry name" value="GPI/OXD"/>
</dbReference>
<dbReference type="InterPro" id="IPR014710">
    <property type="entry name" value="RmlC-like_jellyroll"/>
</dbReference>
<keyword evidence="1" id="KW-0479">Metal-binding</keyword>
<gene>
    <name evidence="3" type="ORF">EKH77_01470</name>
</gene>
<dbReference type="EMBL" id="CP034587">
    <property type="protein sequence ID" value="AZQ70059.1"/>
    <property type="molecule type" value="Genomic_DNA"/>
</dbReference>
<protein>
    <submittedName>
        <fullName evidence="3">Cupin domain-containing protein</fullName>
    </submittedName>
</protein>
<accession>A0A3S9PCD2</accession>
<dbReference type="OrthoDB" id="3296127at2"/>
<proteinExistence type="predicted"/>
<dbReference type="Proteomes" id="UP000267900">
    <property type="component" value="Chromosome"/>
</dbReference>
<dbReference type="PANTHER" id="PTHR35848">
    <property type="entry name" value="OXALATE-BINDING PROTEIN"/>
    <property type="match status" value="1"/>
</dbReference>